<feature type="binding site" evidence="8">
    <location>
        <begin position="58"/>
        <end position="65"/>
    </location>
    <ligand>
        <name>ATP</name>
        <dbReference type="ChEBI" id="CHEBI:30616"/>
    </ligand>
</feature>
<accession>B9K849</accession>
<comment type="pathway">
    <text evidence="1 8">One-carbon metabolism; tetrahydrofolate interconversion.</text>
</comment>
<dbReference type="KEGG" id="tna:CTN_0956"/>
<evidence type="ECO:0000256" key="8">
    <source>
        <dbReference type="HAMAP-Rule" id="MF_01543"/>
    </source>
</evidence>
<dbReference type="EC" id="6.3.4.3" evidence="8"/>
<evidence type="ECO:0000256" key="6">
    <source>
        <dbReference type="ARBA" id="ARBA00049033"/>
    </source>
</evidence>
<dbReference type="EMBL" id="CP000916">
    <property type="protein sequence ID" value="ACM23132.1"/>
    <property type="molecule type" value="Genomic_DNA"/>
</dbReference>
<dbReference type="PROSITE" id="PS00721">
    <property type="entry name" value="FTHFS_1"/>
    <property type="match status" value="1"/>
</dbReference>
<name>B9K849_THENN</name>
<dbReference type="InterPro" id="IPR020628">
    <property type="entry name" value="Formate_THF_ligase_CS"/>
</dbReference>
<dbReference type="Pfam" id="PF01268">
    <property type="entry name" value="FTHFS"/>
    <property type="match status" value="1"/>
</dbReference>
<dbReference type="AlphaFoldDB" id="B9K849"/>
<dbReference type="Gene3D" id="3.40.50.300">
    <property type="entry name" value="P-loop containing nucleotide triphosphate hydrolases"/>
    <property type="match status" value="1"/>
</dbReference>
<reference evidence="9 10" key="1">
    <citation type="journal article" date="2009" name="Biosci. Biotechnol. Biochem.">
        <title>WeGAS: a web-based microbial genome annotation system.</title>
        <authorList>
            <person name="Lee D."/>
            <person name="Seo H."/>
            <person name="Park C."/>
            <person name="Park K."/>
        </authorList>
    </citation>
    <scope>NUCLEOTIDE SEQUENCE [LARGE SCALE GENOMIC DNA]</scope>
    <source>
        <strain evidence="10">ATCC 49049 / DSM 4359 / NBRC 107923 / NS-E</strain>
    </source>
</reference>
<dbReference type="UniPathway" id="UPA00193"/>
<dbReference type="PROSITE" id="PS00722">
    <property type="entry name" value="FTHFS_2"/>
    <property type="match status" value="1"/>
</dbReference>
<evidence type="ECO:0000313" key="9">
    <source>
        <dbReference type="EMBL" id="ACM23132.1"/>
    </source>
</evidence>
<evidence type="ECO:0000256" key="5">
    <source>
        <dbReference type="ARBA" id="ARBA00022840"/>
    </source>
</evidence>
<dbReference type="GO" id="GO:0035999">
    <property type="term" value="P:tetrahydrofolate interconversion"/>
    <property type="evidence" value="ECO:0007669"/>
    <property type="project" value="UniProtKB-UniRule"/>
</dbReference>
<dbReference type="HOGENOM" id="CLU_003601_3_3_0"/>
<dbReference type="GO" id="GO:0005524">
    <property type="term" value="F:ATP binding"/>
    <property type="evidence" value="ECO:0007669"/>
    <property type="project" value="UniProtKB-UniRule"/>
</dbReference>
<dbReference type="CDD" id="cd00477">
    <property type="entry name" value="FTHFS"/>
    <property type="match status" value="1"/>
</dbReference>
<organism evidence="9 10">
    <name type="scientific">Thermotoga neapolitana (strain ATCC 49049 / DSM 4359 / NBRC 107923 / NS-E)</name>
    <dbReference type="NCBI Taxonomy" id="309803"/>
    <lineage>
        <taxon>Bacteria</taxon>
        <taxon>Thermotogati</taxon>
        <taxon>Thermotogota</taxon>
        <taxon>Thermotogae</taxon>
        <taxon>Thermotogales</taxon>
        <taxon>Thermotogaceae</taxon>
        <taxon>Thermotoga</taxon>
    </lineage>
</organism>
<dbReference type="NCBIfam" id="NF010030">
    <property type="entry name" value="PRK13505.1"/>
    <property type="match status" value="1"/>
</dbReference>
<dbReference type="GO" id="GO:0004329">
    <property type="term" value="F:formate-tetrahydrofolate ligase activity"/>
    <property type="evidence" value="ECO:0007669"/>
    <property type="project" value="UniProtKB-UniRule"/>
</dbReference>
<keyword evidence="2 8" id="KW-0554">One-carbon metabolism</keyword>
<evidence type="ECO:0000256" key="7">
    <source>
        <dbReference type="ARBA" id="ARBA00061363"/>
    </source>
</evidence>
<dbReference type="eggNOG" id="COG2759">
    <property type="taxonomic scope" value="Bacteria"/>
</dbReference>
<evidence type="ECO:0000256" key="2">
    <source>
        <dbReference type="ARBA" id="ARBA00022563"/>
    </source>
</evidence>
<dbReference type="FunFam" id="3.10.410.10:FF:000001">
    <property type="entry name" value="Putative formate--tetrahydrofolate ligase"/>
    <property type="match status" value="1"/>
</dbReference>
<keyword evidence="10" id="KW-1185">Reference proteome</keyword>
<keyword evidence="5 8" id="KW-0067">ATP-binding</keyword>
<dbReference type="InterPro" id="IPR027417">
    <property type="entry name" value="P-loop_NTPase"/>
</dbReference>
<evidence type="ECO:0000313" key="10">
    <source>
        <dbReference type="Proteomes" id="UP000000445"/>
    </source>
</evidence>
<evidence type="ECO:0000256" key="4">
    <source>
        <dbReference type="ARBA" id="ARBA00022741"/>
    </source>
</evidence>
<dbReference type="InterPro" id="IPR000559">
    <property type="entry name" value="Formate_THF_ligase"/>
</dbReference>
<protein>
    <recommendedName>
        <fullName evidence="8">Formate--tetrahydrofolate ligase</fullName>
        <ecNumber evidence="8">6.3.4.3</ecNumber>
    </recommendedName>
    <alternativeName>
        <fullName evidence="8">Formyltetrahydrofolate synthetase</fullName>
        <shortName evidence="8">FHS</shortName>
        <shortName evidence="8">FTHFS</shortName>
    </alternativeName>
</protein>
<keyword evidence="4 8" id="KW-0547">Nucleotide-binding</keyword>
<sequence length="547" mass="58990">MKVMNLIPIKKIAESVGIDENHLFPYGRYIAKVDHRLLKELEGRENGKLILVTAITPTPAGEGKTTTSIGLSMALNRIGNKSFVTLREPSLGPTLGLKGGATGGGKAKVIPSNEINLHFTGDMHAVASAHNLLSAVLDSHIKHGNELGIDPTRIFWKRTMDMNDRSLRKIVIGLGGSANGIPREDGFIITAASEVMAILSLSTDLKDLKDRLGRIVVALDSRGRPVRASDLGVQGAMAVLLKDAINPNLVQTTEGTPAFVHGGPFANIAHGTNSVLATKLALKLSDYVVTEAGFGADLGAEKFIDFVSRVGDFYPNAAVLVATVRALKYHGGSDIDDLHEEDLEALKKGFKNLKVHVENLKKFGLSVVVALNRFETDTEKEISFVMNECEKLGVKAAVSEVFTKGSEGGEDLAKAVTEAIKDSSPHFLYEWEDPVEKKVEILAREIYRAKDVEYTDEARKALKFIKKNGFDHLPVIVAKTPKSLSHDPKLRGAPEGYTFVVRDAYVSAGAGFVVVLAGDINLMPGLPKKPNALNMDVDEDGNITGVS</sequence>
<dbReference type="HAMAP" id="MF_01543">
    <property type="entry name" value="FTHFS"/>
    <property type="match status" value="1"/>
</dbReference>
<evidence type="ECO:0000256" key="1">
    <source>
        <dbReference type="ARBA" id="ARBA00004777"/>
    </source>
</evidence>
<dbReference type="Gene3D" id="3.30.1510.10">
    <property type="entry name" value="Domain 2, N(10)-formyltetrahydrofolate synthetase"/>
    <property type="match status" value="1"/>
</dbReference>
<dbReference type="Proteomes" id="UP000000445">
    <property type="component" value="Chromosome"/>
</dbReference>
<dbReference type="SUPFAM" id="SSF52540">
    <property type="entry name" value="P-loop containing nucleoside triphosphate hydrolases"/>
    <property type="match status" value="1"/>
</dbReference>
<comment type="catalytic activity">
    <reaction evidence="6 8">
        <text>(6S)-5,6,7,8-tetrahydrofolate + formate + ATP = (6R)-10-formyltetrahydrofolate + ADP + phosphate</text>
        <dbReference type="Rhea" id="RHEA:20221"/>
        <dbReference type="ChEBI" id="CHEBI:15740"/>
        <dbReference type="ChEBI" id="CHEBI:30616"/>
        <dbReference type="ChEBI" id="CHEBI:43474"/>
        <dbReference type="ChEBI" id="CHEBI:57453"/>
        <dbReference type="ChEBI" id="CHEBI:195366"/>
        <dbReference type="ChEBI" id="CHEBI:456216"/>
        <dbReference type="EC" id="6.3.4.3"/>
    </reaction>
</comment>
<evidence type="ECO:0000256" key="3">
    <source>
        <dbReference type="ARBA" id="ARBA00022598"/>
    </source>
</evidence>
<dbReference type="FunFam" id="3.30.1510.10:FF:000001">
    <property type="entry name" value="Formate--tetrahydrofolate ligase"/>
    <property type="match status" value="1"/>
</dbReference>
<comment type="similarity">
    <text evidence="7 8">Belongs to the formate--tetrahydrofolate ligase family.</text>
</comment>
<dbReference type="STRING" id="309803.CTN_0956"/>
<keyword evidence="3 8" id="KW-0436">Ligase</keyword>
<proteinExistence type="inferred from homology"/>
<dbReference type="Gene3D" id="3.10.410.10">
    <property type="entry name" value="Formyltetrahydrofolate synthetase, domain 3"/>
    <property type="match status" value="1"/>
</dbReference>
<gene>
    <name evidence="8" type="primary">fhs</name>
    <name evidence="9" type="ordered locus">CTN_0956</name>
</gene>